<dbReference type="AlphaFoldDB" id="A0A284RYK9"/>
<evidence type="ECO:0000313" key="1">
    <source>
        <dbReference type="EMBL" id="SJL13800.1"/>
    </source>
</evidence>
<accession>A0A284RYK9</accession>
<organism evidence="1 2">
    <name type="scientific">Armillaria ostoyae</name>
    <name type="common">Armillaria root rot fungus</name>
    <dbReference type="NCBI Taxonomy" id="47428"/>
    <lineage>
        <taxon>Eukaryota</taxon>
        <taxon>Fungi</taxon>
        <taxon>Dikarya</taxon>
        <taxon>Basidiomycota</taxon>
        <taxon>Agaricomycotina</taxon>
        <taxon>Agaricomycetes</taxon>
        <taxon>Agaricomycetidae</taxon>
        <taxon>Agaricales</taxon>
        <taxon>Marasmiineae</taxon>
        <taxon>Physalacriaceae</taxon>
        <taxon>Armillaria</taxon>
    </lineage>
</organism>
<keyword evidence="2" id="KW-1185">Reference proteome</keyword>
<dbReference type="Proteomes" id="UP000219338">
    <property type="component" value="Unassembled WGS sequence"/>
</dbReference>
<protein>
    <submittedName>
        <fullName evidence="1">Uncharacterized protein</fullName>
    </submittedName>
</protein>
<evidence type="ECO:0000313" key="2">
    <source>
        <dbReference type="Proteomes" id="UP000219338"/>
    </source>
</evidence>
<gene>
    <name evidence="1" type="ORF">ARMOST_17248</name>
</gene>
<sequence length="84" mass="9391">MLHQASKTKFVSVTIRSCSYPSPTSSKSISVLEFIIHGQSHERFDYQQIFELPPCGAGTVLLTLKDFLLKQGLLGQLEIEHSIN</sequence>
<reference evidence="2" key="1">
    <citation type="journal article" date="2017" name="Nat. Ecol. Evol.">
        <title>Genome expansion and lineage-specific genetic innovations in the forest pathogenic fungi Armillaria.</title>
        <authorList>
            <person name="Sipos G."/>
            <person name="Prasanna A.N."/>
            <person name="Walter M.C."/>
            <person name="O'Connor E."/>
            <person name="Balint B."/>
            <person name="Krizsan K."/>
            <person name="Kiss B."/>
            <person name="Hess J."/>
            <person name="Varga T."/>
            <person name="Slot J."/>
            <person name="Riley R."/>
            <person name="Boka B."/>
            <person name="Rigling D."/>
            <person name="Barry K."/>
            <person name="Lee J."/>
            <person name="Mihaltcheva S."/>
            <person name="LaButti K."/>
            <person name="Lipzen A."/>
            <person name="Waldron R."/>
            <person name="Moloney N.M."/>
            <person name="Sperisen C."/>
            <person name="Kredics L."/>
            <person name="Vagvoelgyi C."/>
            <person name="Patrignani A."/>
            <person name="Fitzpatrick D."/>
            <person name="Nagy I."/>
            <person name="Doyle S."/>
            <person name="Anderson J.B."/>
            <person name="Grigoriev I.V."/>
            <person name="Gueldener U."/>
            <person name="Muensterkoetter M."/>
            <person name="Nagy L.G."/>
        </authorList>
    </citation>
    <scope>NUCLEOTIDE SEQUENCE [LARGE SCALE GENOMIC DNA]</scope>
    <source>
        <strain evidence="2">C18/9</strain>
    </source>
</reference>
<dbReference type="EMBL" id="FUEG01000021">
    <property type="protein sequence ID" value="SJL13800.1"/>
    <property type="molecule type" value="Genomic_DNA"/>
</dbReference>
<name>A0A284RYK9_ARMOS</name>
<proteinExistence type="predicted"/>